<evidence type="ECO:0000313" key="3">
    <source>
        <dbReference type="Proteomes" id="UP000023152"/>
    </source>
</evidence>
<reference evidence="2 3" key="1">
    <citation type="journal article" date="2013" name="Curr. Biol.">
        <title>The Genome of the Foraminiferan Reticulomyxa filosa.</title>
        <authorList>
            <person name="Glockner G."/>
            <person name="Hulsmann N."/>
            <person name="Schleicher M."/>
            <person name="Noegel A.A."/>
            <person name="Eichinger L."/>
            <person name="Gallinger C."/>
            <person name="Pawlowski J."/>
            <person name="Sierra R."/>
            <person name="Euteneuer U."/>
            <person name="Pillet L."/>
            <person name="Moustafa A."/>
            <person name="Platzer M."/>
            <person name="Groth M."/>
            <person name="Szafranski K."/>
            <person name="Schliwa M."/>
        </authorList>
    </citation>
    <scope>NUCLEOTIDE SEQUENCE [LARGE SCALE GENOMIC DNA]</scope>
</reference>
<keyword evidence="3" id="KW-1185">Reference proteome</keyword>
<keyword evidence="1" id="KW-1133">Transmembrane helix</keyword>
<proteinExistence type="predicted"/>
<keyword evidence="1" id="KW-0812">Transmembrane</keyword>
<dbReference type="EMBL" id="ASPP01009840">
    <property type="protein sequence ID" value="ETO23579.1"/>
    <property type="molecule type" value="Genomic_DNA"/>
</dbReference>
<dbReference type="Proteomes" id="UP000023152">
    <property type="component" value="Unassembled WGS sequence"/>
</dbReference>
<protein>
    <submittedName>
        <fullName evidence="2">Uncharacterized protein</fullName>
    </submittedName>
</protein>
<feature type="transmembrane region" description="Helical" evidence="1">
    <location>
        <begin position="121"/>
        <end position="143"/>
    </location>
</feature>
<keyword evidence="1" id="KW-0472">Membrane</keyword>
<evidence type="ECO:0000256" key="1">
    <source>
        <dbReference type="SAM" id="Phobius"/>
    </source>
</evidence>
<gene>
    <name evidence="2" type="ORF">RFI_13601</name>
</gene>
<sequence>MLYQHDGMDTFVDRYEEEVESLDSDSAVDRPSWFEQSQMQRNALSTMPNQNITGSSPYRVPHQGLIHENTDLQVDKYHQFADHFRPYRFVCLAISLPLNNYYVKEIYSLDQSNKYLRQSSAVLYSIILFLLTILLPLLLHLIFADDVNDVNTYFHYYYPKRSLSSSTSTLTNSLGTIDYNKHSLMDANNADDVSVQEEIEEAVQNKILLLFYYVDMDRIMGKKLEFLAQVKEELLGQLNAADEHTKRHRKILLHYATIFGVPYTTDKFKKENDNVNSQHAPQLVVNTEKAHEIQNLCKEQGFSVLFIQNENSQDDKDVQYQYQVLSPQQIGEMLKQCHYAVITNHYNYDTTGNVLTKMVQAIRQLILEK</sequence>
<comment type="caution">
    <text evidence="2">The sequence shown here is derived from an EMBL/GenBank/DDBJ whole genome shotgun (WGS) entry which is preliminary data.</text>
</comment>
<dbReference type="AlphaFoldDB" id="X6NCT5"/>
<evidence type="ECO:0000313" key="2">
    <source>
        <dbReference type="EMBL" id="ETO23579.1"/>
    </source>
</evidence>
<accession>X6NCT5</accession>
<organism evidence="2 3">
    <name type="scientific">Reticulomyxa filosa</name>
    <dbReference type="NCBI Taxonomy" id="46433"/>
    <lineage>
        <taxon>Eukaryota</taxon>
        <taxon>Sar</taxon>
        <taxon>Rhizaria</taxon>
        <taxon>Retaria</taxon>
        <taxon>Foraminifera</taxon>
        <taxon>Monothalamids</taxon>
        <taxon>Reticulomyxidae</taxon>
        <taxon>Reticulomyxa</taxon>
    </lineage>
</organism>
<name>X6NCT5_RETFI</name>